<evidence type="ECO:0000256" key="1">
    <source>
        <dbReference type="ARBA" id="ARBA00006484"/>
    </source>
</evidence>
<dbReference type="Pfam" id="PF00106">
    <property type="entry name" value="adh_short"/>
    <property type="match status" value="1"/>
</dbReference>
<comment type="similarity">
    <text evidence="1 3">Belongs to the short-chain dehydrogenases/reductases (SDR) family.</text>
</comment>
<dbReference type="PANTHER" id="PTHR44229">
    <property type="entry name" value="15-HYDROXYPROSTAGLANDIN DEHYDROGENASE [NAD(+)]"/>
    <property type="match status" value="1"/>
</dbReference>
<name>A0AAV1LP36_9NEOP</name>
<keyword evidence="5" id="KW-1185">Reference proteome</keyword>
<dbReference type="EMBL" id="CAVLGL010000093">
    <property type="protein sequence ID" value="CAK1596640.1"/>
    <property type="molecule type" value="Genomic_DNA"/>
</dbReference>
<accession>A0AAV1LP36</accession>
<dbReference type="InterPro" id="IPR002347">
    <property type="entry name" value="SDR_fam"/>
</dbReference>
<dbReference type="AlphaFoldDB" id="A0AAV1LP36"/>
<dbReference type="SUPFAM" id="SSF51735">
    <property type="entry name" value="NAD(P)-binding Rossmann-fold domains"/>
    <property type="match status" value="1"/>
</dbReference>
<comment type="caution">
    <text evidence="4">The sequence shown here is derived from an EMBL/GenBank/DDBJ whole genome shotgun (WGS) entry which is preliminary data.</text>
</comment>
<dbReference type="PANTHER" id="PTHR44229:SF8">
    <property type="entry name" value="ALCOHOL DEHYDROGENASE-RELATED"/>
    <property type="match status" value="1"/>
</dbReference>
<evidence type="ECO:0000313" key="4">
    <source>
        <dbReference type="EMBL" id="CAK1596640.1"/>
    </source>
</evidence>
<dbReference type="PRINTS" id="PR00081">
    <property type="entry name" value="GDHRDH"/>
</dbReference>
<keyword evidence="2" id="KW-0560">Oxidoreductase</keyword>
<evidence type="ECO:0000313" key="5">
    <source>
        <dbReference type="Proteomes" id="UP001314205"/>
    </source>
</evidence>
<dbReference type="Gene3D" id="3.40.50.720">
    <property type="entry name" value="NAD(P)-binding Rossmann-like Domain"/>
    <property type="match status" value="1"/>
</dbReference>
<evidence type="ECO:0008006" key="6">
    <source>
        <dbReference type="Google" id="ProtNLM"/>
    </source>
</evidence>
<dbReference type="GO" id="GO:0016616">
    <property type="term" value="F:oxidoreductase activity, acting on the CH-OH group of donors, NAD or NADP as acceptor"/>
    <property type="evidence" value="ECO:0007669"/>
    <property type="project" value="TreeGrafter"/>
</dbReference>
<protein>
    <recommendedName>
        <fullName evidence="6">Alcohol dehydrogenase</fullName>
    </recommendedName>
</protein>
<organism evidence="4 5">
    <name type="scientific">Parnassius mnemosyne</name>
    <name type="common">clouded apollo</name>
    <dbReference type="NCBI Taxonomy" id="213953"/>
    <lineage>
        <taxon>Eukaryota</taxon>
        <taxon>Metazoa</taxon>
        <taxon>Ecdysozoa</taxon>
        <taxon>Arthropoda</taxon>
        <taxon>Hexapoda</taxon>
        <taxon>Insecta</taxon>
        <taxon>Pterygota</taxon>
        <taxon>Neoptera</taxon>
        <taxon>Endopterygota</taxon>
        <taxon>Lepidoptera</taxon>
        <taxon>Glossata</taxon>
        <taxon>Ditrysia</taxon>
        <taxon>Papilionoidea</taxon>
        <taxon>Papilionidae</taxon>
        <taxon>Parnassiinae</taxon>
        <taxon>Parnassini</taxon>
        <taxon>Parnassius</taxon>
        <taxon>Driopa</taxon>
    </lineage>
</organism>
<dbReference type="InterPro" id="IPR036291">
    <property type="entry name" value="NAD(P)-bd_dom_sf"/>
</dbReference>
<dbReference type="GO" id="GO:0005737">
    <property type="term" value="C:cytoplasm"/>
    <property type="evidence" value="ECO:0007669"/>
    <property type="project" value="TreeGrafter"/>
</dbReference>
<reference evidence="4 5" key="1">
    <citation type="submission" date="2023-11" db="EMBL/GenBank/DDBJ databases">
        <authorList>
            <person name="Hedman E."/>
            <person name="Englund M."/>
            <person name="Stromberg M."/>
            <person name="Nyberg Akerstrom W."/>
            <person name="Nylinder S."/>
            <person name="Jareborg N."/>
            <person name="Kallberg Y."/>
            <person name="Kronander E."/>
        </authorList>
    </citation>
    <scope>NUCLEOTIDE SEQUENCE [LARGE SCALE GENOMIC DNA]</scope>
</reference>
<dbReference type="Proteomes" id="UP001314205">
    <property type="component" value="Unassembled WGS sequence"/>
</dbReference>
<evidence type="ECO:0000256" key="2">
    <source>
        <dbReference type="ARBA" id="ARBA00023002"/>
    </source>
</evidence>
<evidence type="ECO:0000256" key="3">
    <source>
        <dbReference type="RuleBase" id="RU000363"/>
    </source>
</evidence>
<gene>
    <name evidence="4" type="ORF">PARMNEM_LOCUS15962</name>
</gene>
<proteinExistence type="inferred from homology"/>
<dbReference type="PRINTS" id="PR00080">
    <property type="entry name" value="SDRFAMILY"/>
</dbReference>
<sequence>MDKTVNGKTVVVSGAASGIGYEIIENFLLRGAKLVILLDINEDKGFKAQKALNEKYGDGKAVFFKCDVISDLEPVATKIFNEFHQVDVLVNNAGIVDETSYLKTIEINLTAVIAWTEKFYEYMRKDKEGNGGTIINISSIYGYRITEYAPFYNATNFGVLGYSKSLGHPFHFEKTGVRVLTICPGVTRTNLLYSSKLRDNLLTPFTIDAHQKDWQDSDIVGREIVEVFQKADSGSAWVIECSLPAEEI</sequence>